<gene>
    <name evidence="2" type="ORF">AWJ20_1638</name>
</gene>
<dbReference type="KEGG" id="slb:AWJ20_1638"/>
<protein>
    <submittedName>
        <fullName evidence="2">Transcriptional regulator</fullName>
    </submittedName>
</protein>
<evidence type="ECO:0000313" key="2">
    <source>
        <dbReference type="EMBL" id="ANB13352.1"/>
    </source>
</evidence>
<dbReference type="OrthoDB" id="10477352at2759"/>
<dbReference type="GeneID" id="30033462"/>
<feature type="signal peptide" evidence="1">
    <location>
        <begin position="1"/>
        <end position="25"/>
    </location>
</feature>
<dbReference type="RefSeq" id="XP_018735829.1">
    <property type="nucleotide sequence ID" value="XM_018878535.1"/>
</dbReference>
<proteinExistence type="predicted"/>
<keyword evidence="1" id="KW-0732">Signal</keyword>
<accession>A0A167DVW2</accession>
<dbReference type="Proteomes" id="UP000189580">
    <property type="component" value="Chromosome a"/>
</dbReference>
<reference evidence="2 3" key="1">
    <citation type="submission" date="2016-02" db="EMBL/GenBank/DDBJ databases">
        <title>Complete genome sequence and transcriptome regulation of the pentose utilising yeast Sugiyamaella lignohabitans.</title>
        <authorList>
            <person name="Bellasio M."/>
            <person name="Peymann A."/>
            <person name="Valli M."/>
            <person name="Sipitzky M."/>
            <person name="Graf A."/>
            <person name="Sauer M."/>
            <person name="Marx H."/>
            <person name="Mattanovich D."/>
        </authorList>
    </citation>
    <scope>NUCLEOTIDE SEQUENCE [LARGE SCALE GENOMIC DNA]</scope>
    <source>
        <strain evidence="2 3">CBS 10342</strain>
    </source>
</reference>
<name>A0A167DVW2_9ASCO</name>
<keyword evidence="3" id="KW-1185">Reference proteome</keyword>
<feature type="chain" id="PRO_5007885421" evidence="1">
    <location>
        <begin position="26"/>
        <end position="90"/>
    </location>
</feature>
<sequence>MKAPRIRIASSAAFVELLIATVATGTPRGIWTIECSESTPSRTLPFTGTPITGSEVIAATIPGKWAAPPAPAMIAFTPLEAASTANFDMR</sequence>
<dbReference type="EMBL" id="CP014501">
    <property type="protein sequence ID" value="ANB13352.1"/>
    <property type="molecule type" value="Genomic_DNA"/>
</dbReference>
<evidence type="ECO:0000256" key="1">
    <source>
        <dbReference type="SAM" id="SignalP"/>
    </source>
</evidence>
<evidence type="ECO:0000313" key="3">
    <source>
        <dbReference type="Proteomes" id="UP000189580"/>
    </source>
</evidence>
<organism evidence="2 3">
    <name type="scientific">Sugiyamaella lignohabitans</name>
    <dbReference type="NCBI Taxonomy" id="796027"/>
    <lineage>
        <taxon>Eukaryota</taxon>
        <taxon>Fungi</taxon>
        <taxon>Dikarya</taxon>
        <taxon>Ascomycota</taxon>
        <taxon>Saccharomycotina</taxon>
        <taxon>Dipodascomycetes</taxon>
        <taxon>Dipodascales</taxon>
        <taxon>Trichomonascaceae</taxon>
        <taxon>Sugiyamaella</taxon>
    </lineage>
</organism>
<dbReference type="AlphaFoldDB" id="A0A167DVW2"/>